<dbReference type="GO" id="GO:0070161">
    <property type="term" value="C:anchoring junction"/>
    <property type="evidence" value="ECO:0007669"/>
    <property type="project" value="UniProtKB-SubCell"/>
</dbReference>
<evidence type="ECO:0000256" key="7">
    <source>
        <dbReference type="ARBA" id="ARBA00022729"/>
    </source>
</evidence>
<keyword evidence="10" id="KW-0904">Protein phosphatase</keyword>
<evidence type="ECO:0000256" key="17">
    <source>
        <dbReference type="ARBA" id="ARBA00051722"/>
    </source>
</evidence>
<evidence type="ECO:0000259" key="23">
    <source>
        <dbReference type="PROSITE" id="PS50056"/>
    </source>
</evidence>
<evidence type="ECO:0000256" key="19">
    <source>
        <dbReference type="ARBA" id="ARBA00081746"/>
    </source>
</evidence>
<dbReference type="InterPro" id="IPR013783">
    <property type="entry name" value="Ig-like_fold"/>
</dbReference>
<feature type="domain" description="Fibronectin type-III" evidence="24">
    <location>
        <begin position="390"/>
        <end position="479"/>
    </location>
</feature>
<keyword evidence="9" id="KW-0378">Hydrolase</keyword>
<dbReference type="Gene3D" id="3.90.190.10">
    <property type="entry name" value="Protein tyrosine phosphatase superfamily"/>
    <property type="match status" value="1"/>
</dbReference>
<evidence type="ECO:0000256" key="3">
    <source>
        <dbReference type="ARBA" id="ARBA00004632"/>
    </source>
</evidence>
<dbReference type="RefSeq" id="XP_032044216.1">
    <property type="nucleotide sequence ID" value="XM_032188325.1"/>
</dbReference>
<comment type="subcellular location">
    <subcellularLocation>
        <location evidence="2">Cell junction</location>
    </subcellularLocation>
    <subcellularLocation>
        <location evidence="1">Cell membrane</location>
        <topology evidence="1">Single-pass type I membrane protein</topology>
    </subcellularLocation>
    <subcellularLocation>
        <location evidence="3">Cell projection</location>
        <location evidence="3">Ruffle membrane</location>
    </subcellularLocation>
</comment>
<dbReference type="InterPro" id="IPR000242">
    <property type="entry name" value="PTP_cat"/>
</dbReference>
<dbReference type="PROSITE" id="PS50853">
    <property type="entry name" value="FN3"/>
    <property type="match status" value="5"/>
</dbReference>
<dbReference type="CDD" id="cd00063">
    <property type="entry name" value="FN3"/>
    <property type="match status" value="5"/>
</dbReference>
<evidence type="ECO:0000256" key="8">
    <source>
        <dbReference type="ARBA" id="ARBA00022737"/>
    </source>
</evidence>
<keyword evidence="26" id="KW-0675">Receptor</keyword>
<feature type="compositionally biased region" description="Polar residues" evidence="20">
    <location>
        <begin position="1"/>
        <end position="15"/>
    </location>
</feature>
<feature type="transmembrane region" description="Helical" evidence="21">
    <location>
        <begin position="720"/>
        <end position="744"/>
    </location>
</feature>
<gene>
    <name evidence="26" type="primary">PTPRJ</name>
</gene>
<comment type="catalytic activity">
    <reaction evidence="17">
        <text>O-phospho-L-tyrosyl-[protein] + H2O = L-tyrosyl-[protein] + phosphate</text>
        <dbReference type="Rhea" id="RHEA:10684"/>
        <dbReference type="Rhea" id="RHEA-COMP:10136"/>
        <dbReference type="Rhea" id="RHEA-COMP:20101"/>
        <dbReference type="ChEBI" id="CHEBI:15377"/>
        <dbReference type="ChEBI" id="CHEBI:43474"/>
        <dbReference type="ChEBI" id="CHEBI:46858"/>
        <dbReference type="ChEBI" id="CHEBI:61978"/>
        <dbReference type="EC" id="3.1.3.48"/>
    </reaction>
</comment>
<dbReference type="InterPro" id="IPR003595">
    <property type="entry name" value="Tyr_Pase_cat"/>
</dbReference>
<keyword evidence="11" id="KW-0965">Cell junction</keyword>
<organism evidence="25 26">
    <name type="scientific">Aythya fuligula</name>
    <name type="common">Tufted duck</name>
    <name type="synonym">Anas fuligula</name>
    <dbReference type="NCBI Taxonomy" id="219594"/>
    <lineage>
        <taxon>Eukaryota</taxon>
        <taxon>Metazoa</taxon>
        <taxon>Chordata</taxon>
        <taxon>Craniata</taxon>
        <taxon>Vertebrata</taxon>
        <taxon>Euteleostomi</taxon>
        <taxon>Archelosauria</taxon>
        <taxon>Archosauria</taxon>
        <taxon>Dinosauria</taxon>
        <taxon>Saurischia</taxon>
        <taxon>Theropoda</taxon>
        <taxon>Coelurosauria</taxon>
        <taxon>Aves</taxon>
        <taxon>Neognathae</taxon>
        <taxon>Galloanserae</taxon>
        <taxon>Anseriformes</taxon>
        <taxon>Anatidae</taxon>
        <taxon>Aythyinae</taxon>
        <taxon>Aythya</taxon>
    </lineage>
</organism>
<evidence type="ECO:0000259" key="22">
    <source>
        <dbReference type="PROSITE" id="PS50055"/>
    </source>
</evidence>
<dbReference type="SUPFAM" id="SSF52799">
    <property type="entry name" value="(Phosphotyrosine protein) phosphatases II"/>
    <property type="match status" value="1"/>
</dbReference>
<proteinExistence type="inferred from homology"/>
<dbReference type="InterPro" id="IPR016130">
    <property type="entry name" value="Tyr_Pase_AS"/>
</dbReference>
<dbReference type="CTD" id="5795"/>
<evidence type="ECO:0000256" key="12">
    <source>
        <dbReference type="ARBA" id="ARBA00022989"/>
    </source>
</evidence>
<evidence type="ECO:0000256" key="10">
    <source>
        <dbReference type="ARBA" id="ARBA00022912"/>
    </source>
</evidence>
<evidence type="ECO:0000256" key="18">
    <source>
        <dbReference type="ARBA" id="ARBA00071459"/>
    </source>
</evidence>
<dbReference type="GO" id="GO:0043235">
    <property type="term" value="C:receptor complex"/>
    <property type="evidence" value="ECO:0007669"/>
    <property type="project" value="TreeGrafter"/>
</dbReference>
<dbReference type="CDD" id="cd14615">
    <property type="entry name" value="R-PTPc-J"/>
    <property type="match status" value="1"/>
</dbReference>
<dbReference type="SMART" id="SM00060">
    <property type="entry name" value="FN3"/>
    <property type="match status" value="6"/>
</dbReference>
<feature type="domain" description="Fibronectin type-III" evidence="24">
    <location>
        <begin position="215"/>
        <end position="300"/>
    </location>
</feature>
<dbReference type="InterPro" id="IPR036116">
    <property type="entry name" value="FN3_sf"/>
</dbReference>
<feature type="region of interest" description="Disordered" evidence="20">
    <location>
        <begin position="1"/>
        <end position="25"/>
    </location>
</feature>
<dbReference type="Pfam" id="PF00102">
    <property type="entry name" value="Y_phosphatase"/>
    <property type="match status" value="1"/>
</dbReference>
<dbReference type="EC" id="3.1.3.48" evidence="4"/>
<evidence type="ECO:0000256" key="5">
    <source>
        <dbReference type="ARBA" id="ARBA00022475"/>
    </source>
</evidence>
<dbReference type="InterPro" id="IPR003961">
    <property type="entry name" value="FN3_dom"/>
</dbReference>
<dbReference type="GO" id="GO:0004725">
    <property type="term" value="F:protein tyrosine phosphatase activity"/>
    <property type="evidence" value="ECO:0007669"/>
    <property type="project" value="UniProtKB-EC"/>
</dbReference>
<feature type="domain" description="Tyrosine-protein phosphatase" evidence="22">
    <location>
        <begin position="789"/>
        <end position="1046"/>
    </location>
</feature>
<accession>A0A6J3CYQ9</accession>
<evidence type="ECO:0000256" key="1">
    <source>
        <dbReference type="ARBA" id="ARBA00004251"/>
    </source>
</evidence>
<dbReference type="PRINTS" id="PR00700">
    <property type="entry name" value="PRTYPHPHTASE"/>
</dbReference>
<keyword evidence="7" id="KW-0732">Signal</keyword>
<keyword evidence="12 21" id="KW-1133">Transmembrane helix</keyword>
<keyword evidence="14" id="KW-0325">Glycoprotein</keyword>
<dbReference type="GO" id="GO:0032502">
    <property type="term" value="P:developmental process"/>
    <property type="evidence" value="ECO:0007669"/>
    <property type="project" value="UniProtKB-ARBA"/>
</dbReference>
<dbReference type="PANTHER" id="PTHR46957">
    <property type="entry name" value="CYTOKINE RECEPTOR"/>
    <property type="match status" value="1"/>
</dbReference>
<feature type="domain" description="Fibronectin type-III" evidence="24">
    <location>
        <begin position="127"/>
        <end position="214"/>
    </location>
</feature>
<dbReference type="GeneID" id="116489728"/>
<keyword evidence="5" id="KW-1003">Cell membrane</keyword>
<dbReference type="Proteomes" id="UP000504639">
    <property type="component" value="Chromosome 5"/>
</dbReference>
<dbReference type="InterPro" id="IPR029021">
    <property type="entry name" value="Prot-tyrosine_phosphatase-like"/>
</dbReference>
<dbReference type="Gene3D" id="2.60.40.10">
    <property type="entry name" value="Immunoglobulins"/>
    <property type="match status" value="6"/>
</dbReference>
<evidence type="ECO:0000259" key="24">
    <source>
        <dbReference type="PROSITE" id="PS50853"/>
    </source>
</evidence>
<dbReference type="InterPro" id="IPR041201">
    <property type="entry name" value="PTPRJ_TM"/>
</dbReference>
<dbReference type="Pfam" id="PF18861">
    <property type="entry name" value="PTP_tm"/>
    <property type="match status" value="1"/>
</dbReference>
<dbReference type="PROSITE" id="PS00383">
    <property type="entry name" value="TYR_PHOSPHATASE_1"/>
    <property type="match status" value="1"/>
</dbReference>
<dbReference type="InterPro" id="IPR000387">
    <property type="entry name" value="Tyr_Pase_dom"/>
</dbReference>
<comment type="similarity">
    <text evidence="16">Belongs to the protein-tyrosine phosphatase family. Receptor class 3 subfamily.</text>
</comment>
<evidence type="ECO:0000256" key="14">
    <source>
        <dbReference type="ARBA" id="ARBA00023180"/>
    </source>
</evidence>
<dbReference type="PROSITE" id="PS50056">
    <property type="entry name" value="TYR_PHOSPHATASE_2"/>
    <property type="match status" value="1"/>
</dbReference>
<dbReference type="SMART" id="SM00404">
    <property type="entry name" value="PTPc_motif"/>
    <property type="match status" value="1"/>
</dbReference>
<evidence type="ECO:0000256" key="9">
    <source>
        <dbReference type="ARBA" id="ARBA00022801"/>
    </source>
</evidence>
<evidence type="ECO:0000256" key="16">
    <source>
        <dbReference type="ARBA" id="ARBA00025789"/>
    </source>
</evidence>
<dbReference type="CDD" id="cd12087">
    <property type="entry name" value="TM_EGFR-like"/>
    <property type="match status" value="1"/>
</dbReference>
<evidence type="ECO:0000256" key="2">
    <source>
        <dbReference type="ARBA" id="ARBA00004282"/>
    </source>
</evidence>
<dbReference type="SUPFAM" id="SSF49265">
    <property type="entry name" value="Fibronectin type III"/>
    <property type="match status" value="4"/>
</dbReference>
<evidence type="ECO:0000256" key="15">
    <source>
        <dbReference type="ARBA" id="ARBA00023273"/>
    </source>
</evidence>
<dbReference type="PANTHER" id="PTHR46957:SF5">
    <property type="entry name" value="PROTEIN-TYROSINE-PHOSPHATASE"/>
    <property type="match status" value="1"/>
</dbReference>
<keyword evidence="15" id="KW-0966">Cell projection</keyword>
<reference evidence="26" key="1">
    <citation type="submission" date="2025-08" db="UniProtKB">
        <authorList>
            <consortium name="RefSeq"/>
        </authorList>
    </citation>
    <scope>IDENTIFICATION</scope>
    <source>
        <tissue evidence="26">Lung</tissue>
    </source>
</reference>
<evidence type="ECO:0000313" key="26">
    <source>
        <dbReference type="RefSeq" id="XP_032044216.1"/>
    </source>
</evidence>
<sequence length="1085" mass="120183">MGASSNYDLSVNSPSRNKRSSGDMPLTVDANNVTWHGQVHNLQVVDVGVTSVKLTWEVNNSTSDTYTYRIEVSNGTSVWNKTKNATEAEITELNPGTNYSFTVFAVAADGQTEGEGASISQYTKPSKVDLQVVDVGETSVNLTWKVNDSASDTYTYRIEVSNGTSVWNKTKNATEAEITELNPGTNYSFTVFAVAADGQTEGEGASISQYTRPNKVHDIQVVDVGETSVSLTWEVNDNPSDPYTYRIEIANVGNKTSDATNANITGLIPGTCYNFTVFSVAADGKTEGEGEPKSQCTKPSKVDDLQVVDVGVASVNLMWEVNDSASDSYTYRIEISNGTSIGNKTEKATKAEITGLIPGTNYSFTVFAVAADGKTEGDGASISQYTKPNKVLDLQVVDVGETFVNLTWEVNDNPSDPYTYRIEVANGTSFWNETSNVTEAEITKLIPGTNYNFTVFAVAADGQTEGEGASVSQYTIPSPVNSFQCEPVANMSYLMLKWECPYGNYSHFIIKIYSADSSVITEESQSCSEGFKTSPLDYFKTYNVTVTTFSNGNTSSPVQKTCKTSITDPPAPKTAPVIKVLSYNSLSVEFFDFEAVYGPLKAYAVMIITEEGCPPLKSKLNYTYEDFKKKKTGTYVTYVIETEKAKLPSFRSQHIISVGKGNTTYGYKNGPLTPLHSYRASVAGFTNINFTAENIIMEEYSYVSFSPCSNKVSLPQDPGVIAGAVIGCLLAILAVVAIVGYIFWTRRRKDKRNTEVSFSPIKVKKSKMIKVENFESYFKKQQADSNCGFAEEYEELKSTGVHQPKFAAEIPENRGKNRYNNVLPYDISRVKLSDLNSATGDYINANYMPGYTSKKAFIAAQGPLANTTEDFWRMIWEKNIYCIVMLTKCVEQARTKCEQYWPDKQSKTYGNIAVTVVLETVLPEWTIRDFNVESANTGESRIVRQFHFTSWPDHGVPETTDLLINFRHHVHEYSSQNPIDSPVLVHCSAGVGRTGTFIAIDRLIQQIEMENTVDVYGVVYDLRMHRPLMVQTEDQYVFLNQCVMDIIRSQKDKKTDLIYQNTTAMAIYENFTPAPRFGKANGYHA</sequence>
<dbReference type="SMART" id="SM00194">
    <property type="entry name" value="PTPc"/>
    <property type="match status" value="1"/>
</dbReference>
<feature type="domain" description="Fibronectin type-III" evidence="24">
    <location>
        <begin position="38"/>
        <end position="126"/>
    </location>
</feature>
<dbReference type="FunFam" id="2.60.40.10:FF:000362">
    <property type="entry name" value="Receptor-type tyrosine-protein phosphatase eta"/>
    <property type="match status" value="5"/>
</dbReference>
<protein>
    <recommendedName>
        <fullName evidence="18">Receptor-type tyrosine-protein phosphatase eta</fullName>
        <ecNumber evidence="4">3.1.3.48</ecNumber>
    </recommendedName>
    <alternativeName>
        <fullName evidence="19">Protein-tyrosine phosphatase receptor type J</fullName>
    </alternativeName>
</protein>
<evidence type="ECO:0000256" key="20">
    <source>
        <dbReference type="SAM" id="MobiDB-lite"/>
    </source>
</evidence>
<feature type="domain" description="Tyrosine specific protein phosphatases" evidence="23">
    <location>
        <begin position="964"/>
        <end position="1037"/>
    </location>
</feature>
<evidence type="ECO:0000256" key="11">
    <source>
        <dbReference type="ARBA" id="ARBA00022949"/>
    </source>
</evidence>
<keyword evidence="8" id="KW-0677">Repeat</keyword>
<evidence type="ECO:0000256" key="4">
    <source>
        <dbReference type="ARBA" id="ARBA00013064"/>
    </source>
</evidence>
<dbReference type="Pfam" id="PF00041">
    <property type="entry name" value="fn3"/>
    <property type="match status" value="5"/>
</dbReference>
<dbReference type="InterPro" id="IPR050713">
    <property type="entry name" value="RTP_Phos/Ushers"/>
</dbReference>
<evidence type="ECO:0000256" key="13">
    <source>
        <dbReference type="ARBA" id="ARBA00023136"/>
    </source>
</evidence>
<evidence type="ECO:0000256" key="6">
    <source>
        <dbReference type="ARBA" id="ARBA00022692"/>
    </source>
</evidence>
<name>A0A6J3CYQ9_AYTFU</name>
<keyword evidence="6 21" id="KW-0812">Transmembrane</keyword>
<dbReference type="PROSITE" id="PS50055">
    <property type="entry name" value="TYR_PHOSPHATASE_PTP"/>
    <property type="match status" value="1"/>
</dbReference>
<dbReference type="FunFam" id="3.90.190.10:FF:000009">
    <property type="entry name" value="Receptor-type tyrosine-protein phosphatase beta"/>
    <property type="match status" value="1"/>
</dbReference>
<keyword evidence="13 21" id="KW-0472">Membrane</keyword>
<dbReference type="AlphaFoldDB" id="A0A6J3CYQ9"/>
<dbReference type="GO" id="GO:0032587">
    <property type="term" value="C:ruffle membrane"/>
    <property type="evidence" value="ECO:0007669"/>
    <property type="project" value="UniProtKB-SubCell"/>
</dbReference>
<evidence type="ECO:0000256" key="21">
    <source>
        <dbReference type="SAM" id="Phobius"/>
    </source>
</evidence>
<feature type="domain" description="Fibronectin type-III" evidence="24">
    <location>
        <begin position="301"/>
        <end position="389"/>
    </location>
</feature>
<evidence type="ECO:0000313" key="25">
    <source>
        <dbReference type="Proteomes" id="UP000504639"/>
    </source>
</evidence>
<keyword evidence="25" id="KW-1185">Reference proteome</keyword>